<dbReference type="InterPro" id="IPR029063">
    <property type="entry name" value="SAM-dependent_MTases_sf"/>
</dbReference>
<dbReference type="Pfam" id="PF13578">
    <property type="entry name" value="Methyltransf_24"/>
    <property type="match status" value="1"/>
</dbReference>
<dbReference type="EMBL" id="APVH01000011">
    <property type="protein sequence ID" value="EPX84972.1"/>
    <property type="molecule type" value="Genomic_DNA"/>
</dbReference>
<dbReference type="OrthoDB" id="7841436at2"/>
<dbReference type="Gene3D" id="3.40.50.150">
    <property type="entry name" value="Vaccinia Virus protein VP39"/>
    <property type="match status" value="1"/>
</dbReference>
<organism evidence="1 2">
    <name type="scientific">Salipiger mucosus DSM 16094</name>
    <dbReference type="NCBI Taxonomy" id="1123237"/>
    <lineage>
        <taxon>Bacteria</taxon>
        <taxon>Pseudomonadati</taxon>
        <taxon>Pseudomonadota</taxon>
        <taxon>Alphaproteobacteria</taxon>
        <taxon>Rhodobacterales</taxon>
        <taxon>Roseobacteraceae</taxon>
        <taxon>Salipiger</taxon>
    </lineage>
</organism>
<evidence type="ECO:0000313" key="2">
    <source>
        <dbReference type="Proteomes" id="UP000015347"/>
    </source>
</evidence>
<dbReference type="Proteomes" id="UP000015347">
    <property type="component" value="Unassembled WGS sequence"/>
</dbReference>
<name>S9QZD9_9RHOB</name>
<protein>
    <recommendedName>
        <fullName evidence="3">O-methyltransferase</fullName>
    </recommendedName>
</protein>
<sequence length="283" mass="30771">MTKAEETAFRDRLHGSLADVDALMTRAVYDALFDAAAEEGATRILEIGTAHGAGTIAMALGAASRGHDTRISTVDTLQALPDIPSSRSEHGDVAQNEAIVRGNFRKAGVADRIDLHVGRSEAFAAAMPEDFRIDMLVMDADGRIDRDLLLFGERLVPGALVVVDDIDGKVGAAFRGGGLSIDLKHVISEKLTSRLVAEGYLTFERRVVDTSMFRAEAPQDWDPERIKAIAIECYRELVFLETRVGPVAVSTIDSLLRSTRLLRPVHSAARSAYRRVTGRNTEA</sequence>
<proteinExistence type="predicted"/>
<dbReference type="AlphaFoldDB" id="S9QZD9"/>
<dbReference type="STRING" id="1123237.Salmuc_00569"/>
<evidence type="ECO:0008006" key="3">
    <source>
        <dbReference type="Google" id="ProtNLM"/>
    </source>
</evidence>
<comment type="caution">
    <text evidence="1">The sequence shown here is derived from an EMBL/GenBank/DDBJ whole genome shotgun (WGS) entry which is preliminary data.</text>
</comment>
<evidence type="ECO:0000313" key="1">
    <source>
        <dbReference type="EMBL" id="EPX84972.1"/>
    </source>
</evidence>
<reference evidence="2" key="1">
    <citation type="journal article" date="2014" name="Stand. Genomic Sci.">
        <title>Genome sequence of the exopolysaccharide-producing Salipiger mucosus type strain (DSM 16094(T)), a moderately halophilic member of the Roseobacter clade.</title>
        <authorList>
            <person name="Riedel T."/>
            <person name="Spring S."/>
            <person name="Fiebig A."/>
            <person name="Petersen J."/>
            <person name="Kyrpides N.C."/>
            <person name="Goker M."/>
            <person name="Klenk H.P."/>
        </authorList>
    </citation>
    <scope>NUCLEOTIDE SEQUENCE [LARGE SCALE GENOMIC DNA]</scope>
    <source>
        <strain evidence="2">DSM 16094</strain>
    </source>
</reference>
<dbReference type="HOGENOM" id="CLU_983140_0_0_5"/>
<dbReference type="eggNOG" id="ENOG5033E2P">
    <property type="taxonomic scope" value="Bacteria"/>
</dbReference>
<dbReference type="SUPFAM" id="SSF53335">
    <property type="entry name" value="S-adenosyl-L-methionine-dependent methyltransferases"/>
    <property type="match status" value="1"/>
</dbReference>
<keyword evidence="2" id="KW-1185">Reference proteome</keyword>
<dbReference type="RefSeq" id="WP_020041126.1">
    <property type="nucleotide sequence ID" value="NZ_KE557273.1"/>
</dbReference>
<gene>
    <name evidence="1" type="ORF">Salmuc_00569</name>
</gene>
<accession>S9QZD9</accession>